<evidence type="ECO:0000313" key="3">
    <source>
        <dbReference type="Proteomes" id="UP001054252"/>
    </source>
</evidence>
<sequence>MRSMVPYAEVNMFVYGHLLILFYPSAGVMLWLDDHQRTRSSLYCMLITRYYYLLQIIQVSLYCLQKLEQSSETAEARGTVTTYNIAFPFALALETGFIAL</sequence>
<dbReference type="AlphaFoldDB" id="A0AAV5J284"/>
<accession>A0AAV5J284</accession>
<name>A0AAV5J284_9ROSI</name>
<protein>
    <submittedName>
        <fullName evidence="2">Uncharacterized protein</fullName>
    </submittedName>
</protein>
<keyword evidence="1" id="KW-1133">Transmembrane helix</keyword>
<reference evidence="2 3" key="1">
    <citation type="journal article" date="2021" name="Commun. Biol.">
        <title>The genome of Shorea leprosula (Dipterocarpaceae) highlights the ecological relevance of drought in aseasonal tropical rainforests.</title>
        <authorList>
            <person name="Ng K.K.S."/>
            <person name="Kobayashi M.J."/>
            <person name="Fawcett J.A."/>
            <person name="Hatakeyama M."/>
            <person name="Paape T."/>
            <person name="Ng C.H."/>
            <person name="Ang C.C."/>
            <person name="Tnah L.H."/>
            <person name="Lee C.T."/>
            <person name="Nishiyama T."/>
            <person name="Sese J."/>
            <person name="O'Brien M.J."/>
            <person name="Copetti D."/>
            <person name="Mohd Noor M.I."/>
            <person name="Ong R.C."/>
            <person name="Putra M."/>
            <person name="Sireger I.Z."/>
            <person name="Indrioko S."/>
            <person name="Kosugi Y."/>
            <person name="Izuno A."/>
            <person name="Isagi Y."/>
            <person name="Lee S.L."/>
            <person name="Shimizu K.K."/>
        </authorList>
    </citation>
    <scope>NUCLEOTIDE SEQUENCE [LARGE SCALE GENOMIC DNA]</scope>
    <source>
        <strain evidence="2">214</strain>
    </source>
</reference>
<dbReference type="Proteomes" id="UP001054252">
    <property type="component" value="Unassembled WGS sequence"/>
</dbReference>
<keyword evidence="1" id="KW-0472">Membrane</keyword>
<comment type="caution">
    <text evidence="2">The sequence shown here is derived from an EMBL/GenBank/DDBJ whole genome shotgun (WGS) entry which is preliminary data.</text>
</comment>
<proteinExistence type="predicted"/>
<organism evidence="2 3">
    <name type="scientific">Rubroshorea leprosula</name>
    <dbReference type="NCBI Taxonomy" id="152421"/>
    <lineage>
        <taxon>Eukaryota</taxon>
        <taxon>Viridiplantae</taxon>
        <taxon>Streptophyta</taxon>
        <taxon>Embryophyta</taxon>
        <taxon>Tracheophyta</taxon>
        <taxon>Spermatophyta</taxon>
        <taxon>Magnoliopsida</taxon>
        <taxon>eudicotyledons</taxon>
        <taxon>Gunneridae</taxon>
        <taxon>Pentapetalae</taxon>
        <taxon>rosids</taxon>
        <taxon>malvids</taxon>
        <taxon>Malvales</taxon>
        <taxon>Dipterocarpaceae</taxon>
        <taxon>Rubroshorea</taxon>
    </lineage>
</organism>
<keyword evidence="1" id="KW-0812">Transmembrane</keyword>
<dbReference type="EMBL" id="BPVZ01000024">
    <property type="protein sequence ID" value="GKV06176.1"/>
    <property type="molecule type" value="Genomic_DNA"/>
</dbReference>
<evidence type="ECO:0000256" key="1">
    <source>
        <dbReference type="SAM" id="Phobius"/>
    </source>
</evidence>
<feature type="transmembrane region" description="Helical" evidence="1">
    <location>
        <begin position="12"/>
        <end position="32"/>
    </location>
</feature>
<keyword evidence="3" id="KW-1185">Reference proteome</keyword>
<gene>
    <name evidence="2" type="ORF">SLEP1_g18094</name>
</gene>
<evidence type="ECO:0000313" key="2">
    <source>
        <dbReference type="EMBL" id="GKV06176.1"/>
    </source>
</evidence>